<dbReference type="AlphaFoldDB" id="A0A1I0J9R8"/>
<gene>
    <name evidence="5" type="ORF">SAMN05443639_10784</name>
</gene>
<keyword evidence="1 3" id="KW-0732">Signal</keyword>
<dbReference type="PANTHER" id="PTHR34216">
    <property type="match status" value="1"/>
</dbReference>
<evidence type="ECO:0000256" key="3">
    <source>
        <dbReference type="SAM" id="SignalP"/>
    </source>
</evidence>
<evidence type="ECO:0000256" key="1">
    <source>
        <dbReference type="ARBA" id="ARBA00022729"/>
    </source>
</evidence>
<dbReference type="RefSeq" id="WP_093520937.1">
    <property type="nucleotide sequence ID" value="NZ_FOIJ01000007.1"/>
</dbReference>
<dbReference type="InterPro" id="IPR011330">
    <property type="entry name" value="Glyco_hydro/deAcase_b/a-brl"/>
</dbReference>
<dbReference type="SUPFAM" id="SSF88713">
    <property type="entry name" value="Glycoside hydrolase/deacetylase"/>
    <property type="match status" value="1"/>
</dbReference>
<dbReference type="GO" id="GO:0005975">
    <property type="term" value="P:carbohydrate metabolic process"/>
    <property type="evidence" value="ECO:0007669"/>
    <property type="project" value="InterPro"/>
</dbReference>
<name>A0A1I0J9R8_9BACT</name>
<organism evidence="5 6">
    <name type="scientific">Stigmatella erecta</name>
    <dbReference type="NCBI Taxonomy" id="83460"/>
    <lineage>
        <taxon>Bacteria</taxon>
        <taxon>Pseudomonadati</taxon>
        <taxon>Myxococcota</taxon>
        <taxon>Myxococcia</taxon>
        <taxon>Myxococcales</taxon>
        <taxon>Cystobacterineae</taxon>
        <taxon>Archangiaceae</taxon>
        <taxon>Stigmatella</taxon>
    </lineage>
</organism>
<keyword evidence="6" id="KW-1185">Reference proteome</keyword>
<dbReference type="PANTHER" id="PTHR34216:SF11">
    <property type="entry name" value="CHITOOLIGOSACCHARIDE DEACETYLASE"/>
    <property type="match status" value="1"/>
</dbReference>
<dbReference type="Proteomes" id="UP000199181">
    <property type="component" value="Unassembled WGS sequence"/>
</dbReference>
<dbReference type="PROSITE" id="PS51257">
    <property type="entry name" value="PROKAR_LIPOPROTEIN"/>
    <property type="match status" value="1"/>
</dbReference>
<feature type="chain" id="PRO_5011623384" evidence="3">
    <location>
        <begin position="18"/>
        <end position="303"/>
    </location>
</feature>
<evidence type="ECO:0000313" key="5">
    <source>
        <dbReference type="EMBL" id="SEU06689.1"/>
    </source>
</evidence>
<feature type="region of interest" description="Disordered" evidence="2">
    <location>
        <begin position="280"/>
        <end position="303"/>
    </location>
</feature>
<evidence type="ECO:0000259" key="4">
    <source>
        <dbReference type="PROSITE" id="PS51677"/>
    </source>
</evidence>
<feature type="signal peptide" evidence="3">
    <location>
        <begin position="1"/>
        <end position="17"/>
    </location>
</feature>
<dbReference type="Pfam" id="PF01522">
    <property type="entry name" value="Polysacc_deac_1"/>
    <property type="match status" value="1"/>
</dbReference>
<proteinExistence type="predicted"/>
<reference evidence="6" key="1">
    <citation type="submission" date="2016-10" db="EMBL/GenBank/DDBJ databases">
        <authorList>
            <person name="Varghese N."/>
            <person name="Submissions S."/>
        </authorList>
    </citation>
    <scope>NUCLEOTIDE SEQUENCE [LARGE SCALE GENOMIC DNA]</scope>
    <source>
        <strain evidence="6">DSM 16858</strain>
    </source>
</reference>
<dbReference type="PROSITE" id="PS51677">
    <property type="entry name" value="NODB"/>
    <property type="match status" value="1"/>
</dbReference>
<dbReference type="GO" id="GO:0016810">
    <property type="term" value="F:hydrolase activity, acting on carbon-nitrogen (but not peptide) bonds"/>
    <property type="evidence" value="ECO:0007669"/>
    <property type="project" value="InterPro"/>
</dbReference>
<evidence type="ECO:0000256" key="2">
    <source>
        <dbReference type="SAM" id="MobiDB-lite"/>
    </source>
</evidence>
<dbReference type="InterPro" id="IPR051398">
    <property type="entry name" value="Polysacch_Deacetylase"/>
</dbReference>
<dbReference type="InterPro" id="IPR002509">
    <property type="entry name" value="NODB_dom"/>
</dbReference>
<feature type="domain" description="NodB homology" evidence="4">
    <location>
        <begin position="56"/>
        <end position="303"/>
    </location>
</feature>
<dbReference type="CDD" id="cd10967">
    <property type="entry name" value="CE4_GLA_like_6s"/>
    <property type="match status" value="1"/>
</dbReference>
<dbReference type="EMBL" id="FOIJ01000007">
    <property type="protein sequence ID" value="SEU06689.1"/>
    <property type="molecule type" value="Genomic_DNA"/>
</dbReference>
<dbReference type="Gene3D" id="3.20.20.370">
    <property type="entry name" value="Glycoside hydrolase/deacetylase"/>
    <property type="match status" value="1"/>
</dbReference>
<sequence>MRFQPLVILWRRGPHLAAAVATGMALVAACSPSGTAPLSEQWAPLEATSQLPPRATVISLIFSDTLKSQKRAGPLFARHGLHAAFYVNSSRIDSHSAYLSREDLQALAEAGHEVGSHTAGHKNLEDMPLAEVRQQVCDDRAALMHLGFSVTSFAYPFSSDTPTVRQVIEDCGFRSASATGLIRHPRGCAKCPLAETLPPLDPLRIRAVASVQEHWTLKDLQSLVLQAEGAGGGWITLSFHQICDGCAEYGISETKLAAFLAWLAPRSSRGTYVRTPHEVIGGPVNPPVPSNDGVAQEGPAPGR</sequence>
<protein>
    <submittedName>
        <fullName evidence="5">Polysaccharide deacetylase</fullName>
    </submittedName>
</protein>
<accession>A0A1I0J9R8</accession>
<evidence type="ECO:0000313" key="6">
    <source>
        <dbReference type="Proteomes" id="UP000199181"/>
    </source>
</evidence>